<dbReference type="AlphaFoldDB" id="A0A1M5C4E8"/>
<evidence type="ECO:0000313" key="1">
    <source>
        <dbReference type="EMBL" id="SHF49550.1"/>
    </source>
</evidence>
<dbReference type="OrthoDB" id="2656750at2"/>
<dbReference type="RefSeq" id="WP_072823880.1">
    <property type="nucleotide sequence ID" value="NZ_FQUJ01000013.1"/>
</dbReference>
<protein>
    <recommendedName>
        <fullName evidence="3">CRISPR-associated protein Cas2</fullName>
    </recommendedName>
</protein>
<organism evidence="1 2">
    <name type="scientific">Modicisalibacter ilicicola DSM 19980</name>
    <dbReference type="NCBI Taxonomy" id="1121942"/>
    <lineage>
        <taxon>Bacteria</taxon>
        <taxon>Pseudomonadati</taxon>
        <taxon>Pseudomonadota</taxon>
        <taxon>Gammaproteobacteria</taxon>
        <taxon>Oceanospirillales</taxon>
        <taxon>Halomonadaceae</taxon>
        <taxon>Modicisalibacter</taxon>
    </lineage>
</organism>
<evidence type="ECO:0008006" key="3">
    <source>
        <dbReference type="Google" id="ProtNLM"/>
    </source>
</evidence>
<sequence length="89" mass="9952">MAIFSISYDLQLPQEYAGFYDTLEAYPHRQVMDSCWLIEANADAGEIRDALVPHISGGDALFVSRVSDDWAGAGTHCGEWLNEPKRQYA</sequence>
<gene>
    <name evidence="1" type="ORF">SAMN02745148_02770</name>
</gene>
<dbReference type="EMBL" id="FQUJ01000013">
    <property type="protein sequence ID" value="SHF49550.1"/>
    <property type="molecule type" value="Genomic_DNA"/>
</dbReference>
<reference evidence="1 2" key="1">
    <citation type="submission" date="2016-11" db="EMBL/GenBank/DDBJ databases">
        <authorList>
            <person name="Jaros S."/>
            <person name="Januszkiewicz K."/>
            <person name="Wedrychowicz H."/>
        </authorList>
    </citation>
    <scope>NUCLEOTIDE SEQUENCE [LARGE SCALE GENOMIC DNA]</scope>
    <source>
        <strain evidence="1 2">DSM 19980</strain>
    </source>
</reference>
<name>A0A1M5C4E8_9GAMM</name>
<dbReference type="Proteomes" id="UP000184346">
    <property type="component" value="Unassembled WGS sequence"/>
</dbReference>
<keyword evidence="2" id="KW-1185">Reference proteome</keyword>
<evidence type="ECO:0000313" key="2">
    <source>
        <dbReference type="Proteomes" id="UP000184346"/>
    </source>
</evidence>
<proteinExistence type="predicted"/>
<accession>A0A1M5C4E8</accession>